<sequence length="69" mass="8059">MVDYLLQRFLKRGRLFCQCPATNEAPKGTWYFKKDSTPRWAFEAMHRRPIMDCGGTTMAVGMRKWTRGG</sequence>
<name>A0AAP0M8U7_9ROSI</name>
<organism evidence="1 2">
    <name type="scientific">Citrus x changshan-huyou</name>
    <dbReference type="NCBI Taxonomy" id="2935761"/>
    <lineage>
        <taxon>Eukaryota</taxon>
        <taxon>Viridiplantae</taxon>
        <taxon>Streptophyta</taxon>
        <taxon>Embryophyta</taxon>
        <taxon>Tracheophyta</taxon>
        <taxon>Spermatophyta</taxon>
        <taxon>Magnoliopsida</taxon>
        <taxon>eudicotyledons</taxon>
        <taxon>Gunneridae</taxon>
        <taxon>Pentapetalae</taxon>
        <taxon>rosids</taxon>
        <taxon>malvids</taxon>
        <taxon>Sapindales</taxon>
        <taxon>Rutaceae</taxon>
        <taxon>Aurantioideae</taxon>
        <taxon>Citrus</taxon>
    </lineage>
</organism>
<dbReference type="EMBL" id="JBCGBO010000005">
    <property type="protein sequence ID" value="KAK9199782.1"/>
    <property type="molecule type" value="Genomic_DNA"/>
</dbReference>
<gene>
    <name evidence="1" type="ORF">WN944_014975</name>
</gene>
<proteinExistence type="predicted"/>
<comment type="caution">
    <text evidence="1">The sequence shown here is derived from an EMBL/GenBank/DDBJ whole genome shotgun (WGS) entry which is preliminary data.</text>
</comment>
<evidence type="ECO:0000313" key="1">
    <source>
        <dbReference type="EMBL" id="KAK9199782.1"/>
    </source>
</evidence>
<evidence type="ECO:0000313" key="2">
    <source>
        <dbReference type="Proteomes" id="UP001428341"/>
    </source>
</evidence>
<keyword evidence="2" id="KW-1185">Reference proteome</keyword>
<reference evidence="1 2" key="1">
    <citation type="submission" date="2024-05" db="EMBL/GenBank/DDBJ databases">
        <title>Haplotype-resolved chromosome-level genome assembly of Huyou (Citrus changshanensis).</title>
        <authorList>
            <person name="Miao C."/>
            <person name="Chen W."/>
            <person name="Wu Y."/>
            <person name="Wang L."/>
            <person name="Zhao S."/>
            <person name="Grierson D."/>
            <person name="Xu C."/>
            <person name="Chen K."/>
        </authorList>
    </citation>
    <scope>NUCLEOTIDE SEQUENCE [LARGE SCALE GENOMIC DNA]</scope>
    <source>
        <strain evidence="1">01-14</strain>
        <tissue evidence="1">Leaf</tissue>
    </source>
</reference>
<dbReference type="AlphaFoldDB" id="A0AAP0M8U7"/>
<protein>
    <submittedName>
        <fullName evidence="1">Uncharacterized protein</fullName>
    </submittedName>
</protein>
<accession>A0AAP0M8U7</accession>
<dbReference type="Proteomes" id="UP001428341">
    <property type="component" value="Unassembled WGS sequence"/>
</dbReference>